<protein>
    <submittedName>
        <fullName evidence="1">Oxidoreductase</fullName>
    </submittedName>
</protein>
<dbReference type="Proteomes" id="UP000002518">
    <property type="component" value="Chromosome"/>
</dbReference>
<dbReference type="RefSeq" id="WP_010866615.1">
    <property type="nucleotide sequence ID" value="NC_000854.2"/>
</dbReference>
<dbReference type="AlphaFoldDB" id="Q9YAX5"/>
<evidence type="ECO:0000313" key="1">
    <source>
        <dbReference type="EMBL" id="BAA80823.1"/>
    </source>
</evidence>
<dbReference type="Pfam" id="PF12831">
    <property type="entry name" value="FAD_oxidored"/>
    <property type="match status" value="1"/>
</dbReference>
<sequence>MPRYDVVVVGGGHNGLVAALTLALHGIRVALVEARDQLGGLSSDGLSLGVRYPRVAYALGLFPEDLARFLGIDLKNYTVLTDPSWVVVDSLSGETVFRWWLSRDALRREFVEKGLPESEAGMFVGLLESWRRCSGEIIFSIRPPSLEEASERLRRCGGEQLASAFYERFDKTLGRLLPRELWGLLTYPGYESEPGATSLLHLWNGGVWMQLPRGWAPLLLDLEEKAREHGVDVFRGLGPAVIRVKAGRVQGVEVGGKVLEAGRVVYSGSIVALPNALGDSRDVLGREVLSELDKISKTSIIADRVNVLTSCRPEPPYRAGGRPPLVEVWGRGYWFEAAYPTLHPEGLDELSGRHVVALTGLFDGAEAQEILSRAGVGCVDKVESIDRHVLAMEFLNPSGNPNHIPLNGGRILDKRPFEGWSDYTTPISGLYHGSASSHPGGQVSGVPGHNAAVRLLVDAGVKPRSPLARL</sequence>
<dbReference type="PIR" id="B72567">
    <property type="entry name" value="B72567"/>
</dbReference>
<dbReference type="eggNOG" id="arCOG01521">
    <property type="taxonomic scope" value="Archaea"/>
</dbReference>
<dbReference type="SUPFAM" id="SSF51905">
    <property type="entry name" value="FAD/NAD(P)-binding domain"/>
    <property type="match status" value="1"/>
</dbReference>
<dbReference type="EMBL" id="BA000002">
    <property type="protein sequence ID" value="BAA80823.1"/>
    <property type="molecule type" value="Genomic_DNA"/>
</dbReference>
<dbReference type="Gene3D" id="3.50.50.60">
    <property type="entry name" value="FAD/NAD(P)-binding domain"/>
    <property type="match status" value="1"/>
</dbReference>
<gene>
    <name evidence="1" type="ordered locus">APE_1820</name>
</gene>
<dbReference type="STRING" id="272557.APE_1820"/>
<keyword evidence="2" id="KW-1185">Reference proteome</keyword>
<reference evidence="1 2" key="1">
    <citation type="journal article" date="1999" name="DNA Res.">
        <title>Complete genome sequence of an aerobic hyper-thermophilic crenarchaeon, Aeropyrum pernix K1.</title>
        <authorList>
            <person name="Kawarabayasi Y."/>
            <person name="Hino Y."/>
            <person name="Horikawa H."/>
            <person name="Yamazaki S."/>
            <person name="Haikawa Y."/>
            <person name="Jin-no K."/>
            <person name="Takahashi M."/>
            <person name="Sekine M."/>
            <person name="Baba S."/>
            <person name="Ankai A."/>
            <person name="Kosugi H."/>
            <person name="Hosoyama A."/>
            <person name="Fukui S."/>
            <person name="Nagai Y."/>
            <person name="Nishijima K."/>
            <person name="Nakazawa H."/>
            <person name="Takamiya M."/>
            <person name="Masuda S."/>
            <person name="Funahashi T."/>
            <person name="Tanaka T."/>
            <person name="Kudoh Y."/>
            <person name="Yamazaki J."/>
            <person name="Kushida N."/>
            <person name="Oguchi A."/>
            <person name="Aoki K."/>
            <person name="Kubota K."/>
            <person name="Nakamura Y."/>
            <person name="Nomura N."/>
            <person name="Sako Y."/>
            <person name="Kikuchi H."/>
        </authorList>
    </citation>
    <scope>NUCLEOTIDE SEQUENCE [LARGE SCALE GENOMIC DNA]</scope>
    <source>
        <strain evidence="2">ATCC 700893 / DSM 11879 / JCM 9820 / NBRC 100138 / K1</strain>
    </source>
</reference>
<name>Q9YAX5_AERPE</name>
<dbReference type="GeneID" id="1446263"/>
<organism evidence="1 2">
    <name type="scientific">Aeropyrum pernix (strain ATCC 700893 / DSM 11879 / JCM 9820 / NBRC 100138 / K1)</name>
    <dbReference type="NCBI Taxonomy" id="272557"/>
    <lineage>
        <taxon>Archaea</taxon>
        <taxon>Thermoproteota</taxon>
        <taxon>Thermoprotei</taxon>
        <taxon>Desulfurococcales</taxon>
        <taxon>Desulfurococcaceae</taxon>
        <taxon>Aeropyrum</taxon>
    </lineage>
</organism>
<dbReference type="PANTHER" id="PTHR10668:SF103">
    <property type="entry name" value="PYRIDINE NUCLEOTIDE-DISULFIDE OXIDOREDUCTASE DOMAIN-CONTAINING PROTEIN 2"/>
    <property type="match status" value="1"/>
</dbReference>
<evidence type="ECO:0000313" key="2">
    <source>
        <dbReference type="Proteomes" id="UP000002518"/>
    </source>
</evidence>
<dbReference type="KEGG" id="ape:APE_1820"/>
<proteinExistence type="predicted"/>
<dbReference type="SMR" id="Q9YAX5"/>
<accession>Q9YAX5</accession>
<dbReference type="InterPro" id="IPR036188">
    <property type="entry name" value="FAD/NAD-bd_sf"/>
</dbReference>
<dbReference type="PANTHER" id="PTHR10668">
    <property type="entry name" value="PHYTOENE DEHYDROGENASE"/>
    <property type="match status" value="1"/>
</dbReference>
<dbReference type="EnsemblBacteria" id="BAA80823">
    <property type="protein sequence ID" value="BAA80823"/>
    <property type="gene ID" value="APE_1820"/>
</dbReference>